<dbReference type="SUPFAM" id="SSF103612">
    <property type="entry name" value="SBT domain"/>
    <property type="match status" value="1"/>
</dbReference>
<evidence type="ECO:0000313" key="7">
    <source>
        <dbReference type="EMBL" id="KAK8949431.1"/>
    </source>
</evidence>
<dbReference type="GO" id="GO:0008270">
    <property type="term" value="F:zinc ion binding"/>
    <property type="evidence" value="ECO:0007669"/>
    <property type="project" value="UniProtKB-KW"/>
</dbReference>
<keyword evidence="2 4" id="KW-0863">Zinc-finger</keyword>
<gene>
    <name evidence="7" type="primary">SPL18</name>
    <name evidence="7" type="ORF">KSP39_PZI005339</name>
</gene>
<dbReference type="PANTHER" id="PTHR31251">
    <property type="entry name" value="SQUAMOSA PROMOTER-BINDING-LIKE PROTEIN 4"/>
    <property type="match status" value="1"/>
</dbReference>
<sequence>MDWDLPELEQSTGEGNLSSVAGSPGGLHCSVDLNLGGLGGCGMADSWKEQRRPFSMPTEMSSAAAAAGSQLRRSRGPSGAPVQNVLCLVDGCNSDLSRCREYHRRHKVCEVHSKTPVVLVGGQEQRFCQQCSR</sequence>
<dbReference type="EMBL" id="JBBWWQ010000004">
    <property type="protein sequence ID" value="KAK8949431.1"/>
    <property type="molecule type" value="Genomic_DNA"/>
</dbReference>
<dbReference type="InterPro" id="IPR044817">
    <property type="entry name" value="SBP-like"/>
</dbReference>
<dbReference type="AlphaFoldDB" id="A0AAP0BUC2"/>
<dbReference type="Proteomes" id="UP001418222">
    <property type="component" value="Unassembled WGS sequence"/>
</dbReference>
<dbReference type="GO" id="GO:0003677">
    <property type="term" value="F:DNA binding"/>
    <property type="evidence" value="ECO:0007669"/>
    <property type="project" value="InterPro"/>
</dbReference>
<evidence type="ECO:0000313" key="8">
    <source>
        <dbReference type="Proteomes" id="UP001418222"/>
    </source>
</evidence>
<feature type="domain" description="SBP-type" evidence="6">
    <location>
        <begin position="84"/>
        <end position="133"/>
    </location>
</feature>
<dbReference type="InterPro" id="IPR036893">
    <property type="entry name" value="SBP_sf"/>
</dbReference>
<dbReference type="PANTHER" id="PTHR31251:SF208">
    <property type="entry name" value="SQUAMOSA PROMOTER-BINDING-LIKE PROTEIN 18"/>
    <property type="match status" value="1"/>
</dbReference>
<dbReference type="Pfam" id="PF03110">
    <property type="entry name" value="SBP"/>
    <property type="match status" value="1"/>
</dbReference>
<dbReference type="GO" id="GO:0005634">
    <property type="term" value="C:nucleus"/>
    <property type="evidence" value="ECO:0007669"/>
    <property type="project" value="InterPro"/>
</dbReference>
<proteinExistence type="predicted"/>
<evidence type="ECO:0000259" key="6">
    <source>
        <dbReference type="PROSITE" id="PS51141"/>
    </source>
</evidence>
<evidence type="ECO:0000256" key="4">
    <source>
        <dbReference type="PROSITE-ProRule" id="PRU00470"/>
    </source>
</evidence>
<protein>
    <submittedName>
        <fullName evidence="7">Squamosa promoter-binding-like protein 18</fullName>
    </submittedName>
</protein>
<comment type="caution">
    <text evidence="7">The sequence shown here is derived from an EMBL/GenBank/DDBJ whole genome shotgun (WGS) entry which is preliminary data.</text>
</comment>
<accession>A0AAP0BUC2</accession>
<evidence type="ECO:0000256" key="2">
    <source>
        <dbReference type="ARBA" id="ARBA00022771"/>
    </source>
</evidence>
<organism evidence="7 8">
    <name type="scientific">Platanthera zijinensis</name>
    <dbReference type="NCBI Taxonomy" id="2320716"/>
    <lineage>
        <taxon>Eukaryota</taxon>
        <taxon>Viridiplantae</taxon>
        <taxon>Streptophyta</taxon>
        <taxon>Embryophyta</taxon>
        <taxon>Tracheophyta</taxon>
        <taxon>Spermatophyta</taxon>
        <taxon>Magnoliopsida</taxon>
        <taxon>Liliopsida</taxon>
        <taxon>Asparagales</taxon>
        <taxon>Orchidaceae</taxon>
        <taxon>Orchidoideae</taxon>
        <taxon>Orchideae</taxon>
        <taxon>Orchidinae</taxon>
        <taxon>Platanthera</taxon>
    </lineage>
</organism>
<evidence type="ECO:0000256" key="3">
    <source>
        <dbReference type="ARBA" id="ARBA00022833"/>
    </source>
</evidence>
<dbReference type="InterPro" id="IPR004333">
    <property type="entry name" value="SBP_dom"/>
</dbReference>
<keyword evidence="1" id="KW-0479">Metal-binding</keyword>
<dbReference type="PROSITE" id="PS51141">
    <property type="entry name" value="ZF_SBP"/>
    <property type="match status" value="1"/>
</dbReference>
<evidence type="ECO:0000256" key="1">
    <source>
        <dbReference type="ARBA" id="ARBA00022723"/>
    </source>
</evidence>
<dbReference type="Gene3D" id="4.10.1100.10">
    <property type="entry name" value="Transcription factor, SBP-box domain"/>
    <property type="match status" value="1"/>
</dbReference>
<keyword evidence="8" id="KW-1185">Reference proteome</keyword>
<reference evidence="7 8" key="1">
    <citation type="journal article" date="2022" name="Nat. Plants">
        <title>Genomes of leafy and leafless Platanthera orchids illuminate the evolution of mycoheterotrophy.</title>
        <authorList>
            <person name="Li M.H."/>
            <person name="Liu K.W."/>
            <person name="Li Z."/>
            <person name="Lu H.C."/>
            <person name="Ye Q.L."/>
            <person name="Zhang D."/>
            <person name="Wang J.Y."/>
            <person name="Li Y.F."/>
            <person name="Zhong Z.M."/>
            <person name="Liu X."/>
            <person name="Yu X."/>
            <person name="Liu D.K."/>
            <person name="Tu X.D."/>
            <person name="Liu B."/>
            <person name="Hao Y."/>
            <person name="Liao X.Y."/>
            <person name="Jiang Y.T."/>
            <person name="Sun W.H."/>
            <person name="Chen J."/>
            <person name="Chen Y.Q."/>
            <person name="Ai Y."/>
            <person name="Zhai J.W."/>
            <person name="Wu S.S."/>
            <person name="Zhou Z."/>
            <person name="Hsiao Y.Y."/>
            <person name="Wu W.L."/>
            <person name="Chen Y.Y."/>
            <person name="Lin Y.F."/>
            <person name="Hsu J.L."/>
            <person name="Li C.Y."/>
            <person name="Wang Z.W."/>
            <person name="Zhao X."/>
            <person name="Zhong W.Y."/>
            <person name="Ma X.K."/>
            <person name="Ma L."/>
            <person name="Huang J."/>
            <person name="Chen G.Z."/>
            <person name="Huang M.Z."/>
            <person name="Huang L."/>
            <person name="Peng D.H."/>
            <person name="Luo Y.B."/>
            <person name="Zou S.Q."/>
            <person name="Chen S.P."/>
            <person name="Lan S."/>
            <person name="Tsai W.C."/>
            <person name="Van de Peer Y."/>
            <person name="Liu Z.J."/>
        </authorList>
    </citation>
    <scope>NUCLEOTIDE SEQUENCE [LARGE SCALE GENOMIC DNA]</scope>
    <source>
        <strain evidence="7">Lor287</strain>
    </source>
</reference>
<name>A0AAP0BUC2_9ASPA</name>
<feature type="region of interest" description="Disordered" evidence="5">
    <location>
        <begin position="50"/>
        <end position="80"/>
    </location>
</feature>
<evidence type="ECO:0000256" key="5">
    <source>
        <dbReference type="SAM" id="MobiDB-lite"/>
    </source>
</evidence>
<keyword evidence="3" id="KW-0862">Zinc</keyword>